<dbReference type="OrthoDB" id="284292at2759"/>
<dbReference type="PANTHER" id="PTHR12469:SF2">
    <property type="entry name" value="SUCCINATE DEHYDROGENASE ASSEMBLY FACTOR 2, MITOCHONDRIAL"/>
    <property type="match status" value="1"/>
</dbReference>
<comment type="caution">
    <text evidence="3">The sequence shown here is derived from an EMBL/GenBank/DDBJ whole genome shotgun (WGS) entry which is preliminary data.</text>
</comment>
<gene>
    <name evidence="3" type="ORF">JKP88DRAFT_202097</name>
</gene>
<dbReference type="GO" id="GO:0005739">
    <property type="term" value="C:mitochondrion"/>
    <property type="evidence" value="ECO:0007669"/>
    <property type="project" value="TreeGrafter"/>
</dbReference>
<dbReference type="GO" id="GO:0006099">
    <property type="term" value="P:tricarboxylic acid cycle"/>
    <property type="evidence" value="ECO:0007669"/>
    <property type="project" value="TreeGrafter"/>
</dbReference>
<evidence type="ECO:0000256" key="2">
    <source>
        <dbReference type="ARBA" id="ARBA00023186"/>
    </source>
</evidence>
<dbReference type="InterPro" id="IPR036714">
    <property type="entry name" value="SDH_sf"/>
</dbReference>
<dbReference type="AlphaFoldDB" id="A0A835YN51"/>
<evidence type="ECO:0000313" key="3">
    <source>
        <dbReference type="EMBL" id="KAG5177891.1"/>
    </source>
</evidence>
<proteinExistence type="predicted"/>
<dbReference type="EMBL" id="JAFCMP010000520">
    <property type="protein sequence ID" value="KAG5177891.1"/>
    <property type="molecule type" value="Genomic_DNA"/>
</dbReference>
<dbReference type="Proteomes" id="UP000664859">
    <property type="component" value="Unassembled WGS sequence"/>
</dbReference>
<protein>
    <submittedName>
        <fullName evidence="3">Flavinator of succinate dehydrogenase-domain-containing protein</fullName>
    </submittedName>
</protein>
<dbReference type="Pfam" id="PF03937">
    <property type="entry name" value="Sdh5"/>
    <property type="match status" value="1"/>
</dbReference>
<accession>A0A835YN51</accession>
<evidence type="ECO:0000256" key="1">
    <source>
        <dbReference type="ARBA" id="ARBA00023128"/>
    </source>
</evidence>
<dbReference type="GO" id="GO:0006121">
    <property type="term" value="P:mitochondrial electron transport, succinate to ubiquinone"/>
    <property type="evidence" value="ECO:0007669"/>
    <property type="project" value="TreeGrafter"/>
</dbReference>
<dbReference type="PANTHER" id="PTHR12469">
    <property type="entry name" value="PROTEIN EMI5 HOMOLOG, MITOCHONDRIAL"/>
    <property type="match status" value="1"/>
</dbReference>
<dbReference type="InterPro" id="IPR005631">
    <property type="entry name" value="SDH"/>
</dbReference>
<sequence length="199" mass="22579">MMQRLCTSAASRRAVSRLCGPRSLRCLSSSVKPDAKKWNAHDAGWNPSHHDDVMYENLTEEQVRRVGERSQEEFFNHIVLKTKFPEASFPPEGGVSRDMVRRKRLIYRSKQRGWLEVDLLLGTWAEANVMGLTAAEMDEYEAILNCETVDIFNYVSGVQAVPARLETPMMARLREYALSAPIGSTPSEYAAVKQKNRLT</sequence>
<organism evidence="3 4">
    <name type="scientific">Tribonema minus</name>
    <dbReference type="NCBI Taxonomy" id="303371"/>
    <lineage>
        <taxon>Eukaryota</taxon>
        <taxon>Sar</taxon>
        <taxon>Stramenopiles</taxon>
        <taxon>Ochrophyta</taxon>
        <taxon>PX clade</taxon>
        <taxon>Xanthophyceae</taxon>
        <taxon>Tribonematales</taxon>
        <taxon>Tribonemataceae</taxon>
        <taxon>Tribonema</taxon>
    </lineage>
</organism>
<reference evidence="3" key="1">
    <citation type="submission" date="2021-02" db="EMBL/GenBank/DDBJ databases">
        <title>First Annotated Genome of the Yellow-green Alga Tribonema minus.</title>
        <authorList>
            <person name="Mahan K.M."/>
        </authorList>
    </citation>
    <scope>NUCLEOTIDE SEQUENCE</scope>
    <source>
        <strain evidence="3">UTEX B ZZ1240</strain>
    </source>
</reference>
<dbReference type="FunFam" id="1.10.150.250:FF:000004">
    <property type="entry name" value="Succinate dehydrogenase assembly factor 2, mitochondrial"/>
    <property type="match status" value="1"/>
</dbReference>
<dbReference type="SUPFAM" id="SSF109910">
    <property type="entry name" value="YgfY-like"/>
    <property type="match status" value="1"/>
</dbReference>
<dbReference type="GO" id="GO:0034553">
    <property type="term" value="P:mitochondrial respiratory chain complex II assembly"/>
    <property type="evidence" value="ECO:0007669"/>
    <property type="project" value="TreeGrafter"/>
</dbReference>
<evidence type="ECO:0000313" key="4">
    <source>
        <dbReference type="Proteomes" id="UP000664859"/>
    </source>
</evidence>
<keyword evidence="2" id="KW-0143">Chaperone</keyword>
<dbReference type="Gene3D" id="1.10.150.250">
    <property type="entry name" value="Flavinator of succinate dehydrogenase"/>
    <property type="match status" value="1"/>
</dbReference>
<keyword evidence="1" id="KW-0496">Mitochondrion</keyword>
<keyword evidence="4" id="KW-1185">Reference proteome</keyword>
<name>A0A835YN51_9STRA</name>